<comment type="cofactor">
    <cofactor evidence="1">
        <name>Mg(2+)</name>
        <dbReference type="ChEBI" id="CHEBI:18420"/>
    </cofactor>
</comment>
<dbReference type="RefSeq" id="WP_185624555.1">
    <property type="nucleotide sequence ID" value="NZ_JABGBW010000007.1"/>
</dbReference>
<comment type="similarity">
    <text evidence="9">Belongs to the tRNA nucleotidyltransferase/poly(A) polymerase family.</text>
</comment>
<organism evidence="13 14">
    <name type="scientific">Peptostreptococcus canis</name>
    <dbReference type="NCBI Taxonomy" id="1159213"/>
    <lineage>
        <taxon>Bacteria</taxon>
        <taxon>Bacillati</taxon>
        <taxon>Bacillota</taxon>
        <taxon>Clostridia</taxon>
        <taxon>Peptostreptococcales</taxon>
        <taxon>Peptostreptococcaceae</taxon>
        <taxon>Peptostreptococcus</taxon>
    </lineage>
</organism>
<keyword evidence="6" id="KW-0547">Nucleotide-binding</keyword>
<keyword evidence="3" id="KW-0819">tRNA processing</keyword>
<keyword evidence="5" id="KW-0479">Metal-binding</keyword>
<dbReference type="CDD" id="cd05398">
    <property type="entry name" value="NT_ClassII-CCAase"/>
    <property type="match status" value="1"/>
</dbReference>
<dbReference type="InterPro" id="IPR043519">
    <property type="entry name" value="NT_sf"/>
</dbReference>
<dbReference type="InterPro" id="IPR032828">
    <property type="entry name" value="PolyA_RNA-bd"/>
</dbReference>
<dbReference type="Gene3D" id="3.30.460.10">
    <property type="entry name" value="Beta Polymerase, domain 2"/>
    <property type="match status" value="1"/>
</dbReference>
<evidence type="ECO:0000256" key="7">
    <source>
        <dbReference type="ARBA" id="ARBA00022842"/>
    </source>
</evidence>
<evidence type="ECO:0000259" key="11">
    <source>
        <dbReference type="Pfam" id="PF12627"/>
    </source>
</evidence>
<keyword evidence="8 9" id="KW-0694">RNA-binding</keyword>
<dbReference type="Proteomes" id="UP000713904">
    <property type="component" value="Unassembled WGS sequence"/>
</dbReference>
<dbReference type="InterPro" id="IPR032810">
    <property type="entry name" value="CCA-adding_enz_C"/>
</dbReference>
<evidence type="ECO:0000256" key="3">
    <source>
        <dbReference type="ARBA" id="ARBA00022694"/>
    </source>
</evidence>
<keyword evidence="4 13" id="KW-0548">Nucleotidyltransferase</keyword>
<dbReference type="NCBIfam" id="NF009814">
    <property type="entry name" value="PRK13299.1"/>
    <property type="match status" value="1"/>
</dbReference>
<accession>A0ABR6TMT1</accession>
<evidence type="ECO:0000256" key="6">
    <source>
        <dbReference type="ARBA" id="ARBA00022741"/>
    </source>
</evidence>
<evidence type="ECO:0000256" key="1">
    <source>
        <dbReference type="ARBA" id="ARBA00001946"/>
    </source>
</evidence>
<keyword evidence="2 9" id="KW-0808">Transferase</keyword>
<dbReference type="PANTHER" id="PTHR46173:SF1">
    <property type="entry name" value="CCA TRNA NUCLEOTIDYLTRANSFERASE 1, MITOCHONDRIAL"/>
    <property type="match status" value="1"/>
</dbReference>
<dbReference type="Gene3D" id="1.10.3090.10">
    <property type="entry name" value="cca-adding enzyme, domain 2"/>
    <property type="match status" value="1"/>
</dbReference>
<dbReference type="EC" id="2.7.7.72" evidence="13"/>
<dbReference type="InterPro" id="IPR002646">
    <property type="entry name" value="PolA_pol_head_dom"/>
</dbReference>
<dbReference type="InterPro" id="IPR050264">
    <property type="entry name" value="Bact_CCA-adding_enz_type3_sf"/>
</dbReference>
<keyword evidence="7" id="KW-0460">Magnesium</keyword>
<dbReference type="SUPFAM" id="SSF81301">
    <property type="entry name" value="Nucleotidyltransferase"/>
    <property type="match status" value="1"/>
</dbReference>
<comment type="caution">
    <text evidence="13">The sequence shown here is derived from an EMBL/GenBank/DDBJ whole genome shotgun (WGS) entry which is preliminary data.</text>
</comment>
<dbReference type="PANTHER" id="PTHR46173">
    <property type="entry name" value="CCA TRNA NUCLEOTIDYLTRANSFERASE 1, MITOCHONDRIAL"/>
    <property type="match status" value="1"/>
</dbReference>
<dbReference type="SUPFAM" id="SSF81891">
    <property type="entry name" value="Poly A polymerase C-terminal region-like"/>
    <property type="match status" value="1"/>
</dbReference>
<dbReference type="GO" id="GO:0004810">
    <property type="term" value="F:CCA tRNA nucleotidyltransferase activity"/>
    <property type="evidence" value="ECO:0007669"/>
    <property type="project" value="UniProtKB-EC"/>
</dbReference>
<evidence type="ECO:0000313" key="13">
    <source>
        <dbReference type="EMBL" id="MBC2576533.1"/>
    </source>
</evidence>
<protein>
    <submittedName>
        <fullName evidence="13">CCA tRNA nucleotidyltransferase</fullName>
        <ecNumber evidence="13">2.7.7.72</ecNumber>
    </submittedName>
</protein>
<evidence type="ECO:0000256" key="8">
    <source>
        <dbReference type="ARBA" id="ARBA00022884"/>
    </source>
</evidence>
<name>A0ABR6TMT1_9FIRM</name>
<evidence type="ECO:0000256" key="9">
    <source>
        <dbReference type="RuleBase" id="RU003953"/>
    </source>
</evidence>
<feature type="domain" description="Poly A polymerase head" evidence="10">
    <location>
        <begin position="23"/>
        <end position="143"/>
    </location>
</feature>
<evidence type="ECO:0000259" key="12">
    <source>
        <dbReference type="Pfam" id="PF13735"/>
    </source>
</evidence>
<dbReference type="Pfam" id="PF13735">
    <property type="entry name" value="tRNA_NucTran2_2"/>
    <property type="match status" value="1"/>
</dbReference>
<evidence type="ECO:0000313" key="14">
    <source>
        <dbReference type="Proteomes" id="UP000713904"/>
    </source>
</evidence>
<gene>
    <name evidence="13" type="ORF">HLB29_07510</name>
</gene>
<evidence type="ECO:0000256" key="4">
    <source>
        <dbReference type="ARBA" id="ARBA00022695"/>
    </source>
</evidence>
<evidence type="ECO:0000256" key="5">
    <source>
        <dbReference type="ARBA" id="ARBA00022723"/>
    </source>
</evidence>
<dbReference type="Pfam" id="PF12627">
    <property type="entry name" value="PolyA_pol_RNAbd"/>
    <property type="match status" value="1"/>
</dbReference>
<evidence type="ECO:0000259" key="10">
    <source>
        <dbReference type="Pfam" id="PF01743"/>
    </source>
</evidence>
<dbReference type="Pfam" id="PF01743">
    <property type="entry name" value="PolyA_pol"/>
    <property type="match status" value="1"/>
</dbReference>
<feature type="domain" description="CCA-adding enzyme C-terminal" evidence="12">
    <location>
        <begin position="291"/>
        <end position="429"/>
    </location>
</feature>
<feature type="domain" description="tRNA nucleotidyltransferase/poly(A) polymerase RNA and SrmB- binding" evidence="11">
    <location>
        <begin position="170"/>
        <end position="224"/>
    </location>
</feature>
<dbReference type="EMBL" id="JABGBW010000007">
    <property type="protein sequence ID" value="MBC2576533.1"/>
    <property type="molecule type" value="Genomic_DNA"/>
</dbReference>
<keyword evidence="14" id="KW-1185">Reference proteome</keyword>
<sequence>MLIKIEKGAKYIIEKIIESGFEAFIVGGCVRDSIMGRKPNDWDITTSAKPQDIMSIFKKTIPTGIAHGTVTVMIDKVGYEVTTYRIDGEYSDMRRPESVKFSDNIIDDLSRRDFTVNAMAYNDKKGLIDIFGGLDDINKKKIRCVGNPELRFNEDALRIIRAIRFSAKLGFSIDDNTYKSMLKNADNIKKVSIERITSEFEGIIKYSPCALTILNELGVCKWLFDGFDFSEESITNAQNIINIYKKTNTDDTYINENYEFGDIFSIENAKYINVLTRAVCFGHIDNYILINILRKLRYSNKDIVNTKKIHSIYLNEKYDALSDENINKNTMRVMMKEIMRDLEDILLSKYAIYSKFIKKNQNLGLCFAIFNDIIESGECFSISHLQINGRDVIENDIAKGPEIGELLNYLLDYVIKNPKANKKEELLNLARNRYN</sequence>
<dbReference type="Gene3D" id="1.10.246.80">
    <property type="match status" value="1"/>
</dbReference>
<reference evidence="13 14" key="1">
    <citation type="submission" date="2020-05" db="EMBL/GenBank/DDBJ databases">
        <title>Draft genome of xy-202 and genomic insight in genome of the genus Peptostreptococcus.</title>
        <authorList>
            <person name="Zhang Z."/>
        </authorList>
    </citation>
    <scope>NUCLEOTIDE SEQUENCE [LARGE SCALE GENOMIC DNA]</scope>
    <source>
        <strain evidence="13 14">DSM 27025</strain>
    </source>
</reference>
<proteinExistence type="inferred from homology"/>
<evidence type="ECO:0000256" key="2">
    <source>
        <dbReference type="ARBA" id="ARBA00022679"/>
    </source>
</evidence>